<dbReference type="AlphaFoldDB" id="A0A9P6XBK5"/>
<feature type="repeat" description="TPR" evidence="8">
    <location>
        <begin position="572"/>
        <end position="605"/>
    </location>
</feature>
<evidence type="ECO:0008006" key="11">
    <source>
        <dbReference type="Google" id="ProtNLM"/>
    </source>
</evidence>
<dbReference type="Pfam" id="PF13432">
    <property type="entry name" value="TPR_16"/>
    <property type="match status" value="1"/>
</dbReference>
<feature type="repeat" description="TPR" evidence="8">
    <location>
        <begin position="432"/>
        <end position="465"/>
    </location>
</feature>
<dbReference type="SMART" id="SM00028">
    <property type="entry name" value="TPR"/>
    <property type="match status" value="4"/>
</dbReference>
<dbReference type="SUPFAM" id="SSF48452">
    <property type="entry name" value="TPR-like"/>
    <property type="match status" value="1"/>
</dbReference>
<dbReference type="EMBL" id="JAANQT010000566">
    <property type="protein sequence ID" value="KAG1309957.1"/>
    <property type="molecule type" value="Genomic_DNA"/>
</dbReference>
<dbReference type="GO" id="GO:0005052">
    <property type="term" value="F:peroxisome matrix targeting signal-1 binding"/>
    <property type="evidence" value="ECO:0007669"/>
    <property type="project" value="TreeGrafter"/>
</dbReference>
<comment type="subcellular location">
    <subcellularLocation>
        <location evidence="2">Cytoplasm</location>
    </subcellularLocation>
    <subcellularLocation>
        <location evidence="1">Peroxisome</location>
    </subcellularLocation>
</comment>
<feature type="repeat" description="TPR" evidence="8">
    <location>
        <begin position="606"/>
        <end position="639"/>
    </location>
</feature>
<dbReference type="InterPro" id="IPR011990">
    <property type="entry name" value="TPR-like_helical_dom_sf"/>
</dbReference>
<evidence type="ECO:0000256" key="4">
    <source>
        <dbReference type="ARBA" id="ARBA00022490"/>
    </source>
</evidence>
<evidence type="ECO:0000256" key="3">
    <source>
        <dbReference type="ARBA" id="ARBA00005348"/>
    </source>
</evidence>
<dbReference type="InterPro" id="IPR019734">
    <property type="entry name" value="TPR_rpt"/>
</dbReference>
<evidence type="ECO:0000313" key="9">
    <source>
        <dbReference type="EMBL" id="KAG1309957.1"/>
    </source>
</evidence>
<keyword evidence="4" id="KW-0963">Cytoplasm</keyword>
<comment type="similarity">
    <text evidence="3">Belongs to the peroxisomal targeting signal receptor family.</text>
</comment>
<dbReference type="Gene3D" id="1.25.40.10">
    <property type="entry name" value="Tetratricopeptide repeat domain"/>
    <property type="match status" value="1"/>
</dbReference>
<dbReference type="PANTHER" id="PTHR10130:SF0">
    <property type="entry name" value="GH08708P"/>
    <property type="match status" value="1"/>
</dbReference>
<keyword evidence="10" id="KW-1185">Reference proteome</keyword>
<feature type="repeat" description="TPR" evidence="8">
    <location>
        <begin position="538"/>
        <end position="571"/>
    </location>
</feature>
<dbReference type="GO" id="GO:0005778">
    <property type="term" value="C:peroxisomal membrane"/>
    <property type="evidence" value="ECO:0007669"/>
    <property type="project" value="TreeGrafter"/>
</dbReference>
<name>A0A9P6XBK5_RHIOR</name>
<comment type="caution">
    <text evidence="9">The sequence shown here is derived from an EMBL/GenBank/DDBJ whole genome shotgun (WGS) entry which is preliminary data.</text>
</comment>
<accession>A0A9P6XBK5</accession>
<dbReference type="Proteomes" id="UP000716291">
    <property type="component" value="Unassembled WGS sequence"/>
</dbReference>
<evidence type="ECO:0000256" key="2">
    <source>
        <dbReference type="ARBA" id="ARBA00004496"/>
    </source>
</evidence>
<sequence>MSFMSNENADCGLIDPMSGLLKRFQQDRSLQQDRIALGQRVESSKTQFRTQNTTNGPMLNKQLTEGFVEDDLNKARIFTNAFELGSLNHELELIQPKQPSADWTIDFMQHQQSSAVPQQFEGFEEIYHQNNPPQQIQVGNWAREFDQFQTNHSTSILTQTERVAFERAFDEAKQEAQMDWEGDFATQESSEFESMTKDELLIAKDENEALAKTATMLLDSVDIESNPKFKNSQFMHLMRRLRDNEVQVEGNKMVETKGKSGWASEFESTLSRHSPDGFVANTNKLQSGNMLPTEFVQNAGGGFTEDFYFEQKQHPSSDGWTSEFDKHNEIDTEEAHRLLRTGTEPEDWLNKSDKNMDQLKKNQDREWSDMQKNWDEPEQGYRDIGSEYDVYNFAMSNPYLLYPELIEGREHFTLADSILALEAKAQLKISDPDTWRMLGLRQQENEKDNAAIAAFRQAIKLDPHLLDVWLALAVSYTNESFKKEAYDALEQWIFNNEKYKHLIKSHQKGKMTPEDRHACITRIFIEAARNSPGIQMDPDVQIGLGVLFNMSEEYDKAIDCFKAALASKPQDYMLWNKLGATLANSRNPEAAVDAYFNAVEINPSYVRARYNLAMSFMKLGQYRESAEHLLTALSLQQSNKGLADGTTRLGLDRNNSISISGGTSDNIWRTLRMLMLTMNRDDLAKHCDSHHLDPFHVEFEF</sequence>
<proteinExistence type="inferred from homology"/>
<organism evidence="9 10">
    <name type="scientific">Rhizopus oryzae</name>
    <name type="common">Mucormycosis agent</name>
    <name type="synonym">Rhizopus arrhizus var. delemar</name>
    <dbReference type="NCBI Taxonomy" id="64495"/>
    <lineage>
        <taxon>Eukaryota</taxon>
        <taxon>Fungi</taxon>
        <taxon>Fungi incertae sedis</taxon>
        <taxon>Mucoromycota</taxon>
        <taxon>Mucoromycotina</taxon>
        <taxon>Mucoromycetes</taxon>
        <taxon>Mucorales</taxon>
        <taxon>Mucorineae</taxon>
        <taxon>Rhizopodaceae</taxon>
        <taxon>Rhizopus</taxon>
    </lineage>
</organism>
<evidence type="ECO:0000256" key="7">
    <source>
        <dbReference type="ARBA" id="ARBA00023140"/>
    </source>
</evidence>
<dbReference type="Pfam" id="PF13181">
    <property type="entry name" value="TPR_8"/>
    <property type="match status" value="2"/>
</dbReference>
<evidence type="ECO:0000256" key="5">
    <source>
        <dbReference type="ARBA" id="ARBA00022737"/>
    </source>
</evidence>
<dbReference type="PROSITE" id="PS50005">
    <property type="entry name" value="TPR"/>
    <property type="match status" value="4"/>
</dbReference>
<evidence type="ECO:0000313" key="10">
    <source>
        <dbReference type="Proteomes" id="UP000716291"/>
    </source>
</evidence>
<dbReference type="Gene3D" id="6.10.280.230">
    <property type="match status" value="1"/>
</dbReference>
<dbReference type="PANTHER" id="PTHR10130">
    <property type="entry name" value="PEROXISOMAL TARGETING SIGNAL 1 RECEPTOR PEX5"/>
    <property type="match status" value="1"/>
</dbReference>
<keyword evidence="6 8" id="KW-0802">TPR repeat</keyword>
<evidence type="ECO:0000256" key="6">
    <source>
        <dbReference type="ARBA" id="ARBA00022803"/>
    </source>
</evidence>
<reference evidence="9" key="1">
    <citation type="journal article" date="2020" name="Microb. Genom.">
        <title>Genetic diversity of clinical and environmental Mucorales isolates obtained from an investigation of mucormycosis cases among solid organ transplant recipients.</title>
        <authorList>
            <person name="Nguyen M.H."/>
            <person name="Kaul D."/>
            <person name="Muto C."/>
            <person name="Cheng S.J."/>
            <person name="Richter R.A."/>
            <person name="Bruno V.M."/>
            <person name="Liu G."/>
            <person name="Beyhan S."/>
            <person name="Sundermann A.J."/>
            <person name="Mounaud S."/>
            <person name="Pasculle A.W."/>
            <person name="Nierman W.C."/>
            <person name="Driscoll E."/>
            <person name="Cumbie R."/>
            <person name="Clancy C.J."/>
            <person name="Dupont C.L."/>
        </authorList>
    </citation>
    <scope>NUCLEOTIDE SEQUENCE</scope>
    <source>
        <strain evidence="9">GL11</strain>
    </source>
</reference>
<keyword evidence="7" id="KW-0576">Peroxisome</keyword>
<keyword evidence="5" id="KW-0677">Repeat</keyword>
<protein>
    <recommendedName>
        <fullName evidence="11">Peroxisomal targeting signal receptor</fullName>
    </recommendedName>
</protein>
<gene>
    <name evidence="9" type="ORF">G6F64_004910</name>
</gene>
<evidence type="ECO:0000256" key="8">
    <source>
        <dbReference type="PROSITE-ProRule" id="PRU00339"/>
    </source>
</evidence>
<dbReference type="GO" id="GO:0005829">
    <property type="term" value="C:cytosol"/>
    <property type="evidence" value="ECO:0007669"/>
    <property type="project" value="TreeGrafter"/>
</dbReference>
<dbReference type="GO" id="GO:0016560">
    <property type="term" value="P:protein import into peroxisome matrix, docking"/>
    <property type="evidence" value="ECO:0007669"/>
    <property type="project" value="TreeGrafter"/>
</dbReference>
<evidence type="ECO:0000256" key="1">
    <source>
        <dbReference type="ARBA" id="ARBA00004275"/>
    </source>
</evidence>
<dbReference type="InterPro" id="IPR024111">
    <property type="entry name" value="PEX5/PEX5L"/>
</dbReference>